<feature type="compositionally biased region" description="Polar residues" evidence="3">
    <location>
        <begin position="206"/>
        <end position="216"/>
    </location>
</feature>
<accession>A0ABV1KWF2</accession>
<comment type="caution">
    <text evidence="5">The sequence shown here is derived from an EMBL/GenBank/DDBJ whole genome shotgun (WGS) entry which is preliminary data.</text>
</comment>
<feature type="domain" description="Putative zinc-finger" evidence="4">
    <location>
        <begin position="3"/>
        <end position="37"/>
    </location>
</feature>
<name>A0ABV1KWF2_9BACL</name>
<evidence type="ECO:0000256" key="2">
    <source>
        <dbReference type="ARBA" id="ARBA00024438"/>
    </source>
</evidence>
<dbReference type="Pfam" id="PF13490">
    <property type="entry name" value="zf-HC2"/>
    <property type="match status" value="1"/>
</dbReference>
<feature type="region of interest" description="Disordered" evidence="3">
    <location>
        <begin position="167"/>
        <end position="256"/>
    </location>
</feature>
<evidence type="ECO:0000256" key="1">
    <source>
        <dbReference type="ARBA" id="ARBA00024353"/>
    </source>
</evidence>
<evidence type="ECO:0000313" key="6">
    <source>
        <dbReference type="Proteomes" id="UP001493487"/>
    </source>
</evidence>
<evidence type="ECO:0000256" key="3">
    <source>
        <dbReference type="SAM" id="MobiDB-lite"/>
    </source>
</evidence>
<feature type="compositionally biased region" description="Polar residues" evidence="3">
    <location>
        <begin position="133"/>
        <end position="150"/>
    </location>
</feature>
<gene>
    <name evidence="5" type="ORF">QJS35_15510</name>
</gene>
<dbReference type="RefSeq" id="WP_232186033.1">
    <property type="nucleotide sequence ID" value="NZ_JAIOAP010000007.1"/>
</dbReference>
<proteinExistence type="inferred from homology"/>
<dbReference type="EMBL" id="JASKHM010000008">
    <property type="protein sequence ID" value="MEQ4483802.1"/>
    <property type="molecule type" value="Genomic_DNA"/>
</dbReference>
<dbReference type="InterPro" id="IPR011044">
    <property type="entry name" value="Quino_amine_DH_bsu"/>
</dbReference>
<protein>
    <recommendedName>
        <fullName evidence="2">Anti-sigma-W factor RsiW</fullName>
    </recommendedName>
</protein>
<feature type="compositionally biased region" description="Polar residues" evidence="3">
    <location>
        <begin position="167"/>
        <end position="194"/>
    </location>
</feature>
<feature type="region of interest" description="Disordered" evidence="3">
    <location>
        <begin position="133"/>
        <end position="153"/>
    </location>
</feature>
<comment type="similarity">
    <text evidence="1">Belongs to the zinc-associated anti-sigma factor (ZAS) superfamily. Anti-sigma-W factor family.</text>
</comment>
<dbReference type="InterPro" id="IPR041916">
    <property type="entry name" value="Anti_sigma_zinc_sf"/>
</dbReference>
<dbReference type="SUPFAM" id="SSF50969">
    <property type="entry name" value="YVTN repeat-like/Quinoprotein amine dehydrogenase"/>
    <property type="match status" value="1"/>
</dbReference>
<evidence type="ECO:0000313" key="5">
    <source>
        <dbReference type="EMBL" id="MEQ4483802.1"/>
    </source>
</evidence>
<dbReference type="Proteomes" id="UP001493487">
    <property type="component" value="Unassembled WGS sequence"/>
</dbReference>
<reference evidence="5 6" key="1">
    <citation type="journal article" date="2023" name="Genome Announc.">
        <title>Pan-Genome Analyses of the Genus Cohnella and Proposal of the Novel Species Cohnella silvisoli sp. nov., Isolated from Forest Soil.</title>
        <authorList>
            <person name="Wang C."/>
            <person name="Mao L."/>
            <person name="Bao G."/>
            <person name="Zhu H."/>
        </authorList>
    </citation>
    <scope>NUCLEOTIDE SEQUENCE [LARGE SCALE GENOMIC DNA]</scope>
    <source>
        <strain evidence="5 6">NL03-T5-1</strain>
    </source>
</reference>
<feature type="region of interest" description="Disordered" evidence="3">
    <location>
        <begin position="77"/>
        <end position="100"/>
    </location>
</feature>
<dbReference type="InterPro" id="IPR027383">
    <property type="entry name" value="Znf_put"/>
</dbReference>
<evidence type="ECO:0000259" key="4">
    <source>
        <dbReference type="Pfam" id="PF13490"/>
    </source>
</evidence>
<dbReference type="Gene3D" id="1.10.10.1320">
    <property type="entry name" value="Anti-sigma factor, zinc-finger domain"/>
    <property type="match status" value="1"/>
</dbReference>
<organism evidence="5 6">
    <name type="scientific">Cohnella silvisoli</name>
    <dbReference type="NCBI Taxonomy" id="2873699"/>
    <lineage>
        <taxon>Bacteria</taxon>
        <taxon>Bacillati</taxon>
        <taxon>Bacillota</taxon>
        <taxon>Bacilli</taxon>
        <taxon>Bacillales</taxon>
        <taxon>Paenibacillaceae</taxon>
        <taxon>Cohnella</taxon>
    </lineage>
</organism>
<keyword evidence="6" id="KW-1185">Reference proteome</keyword>
<sequence length="342" mass="36978">MICQEVMELMQRYIDGDLDQQETSLMMDHAGQCPDCAAMLVRLQKLSSELEQLPRVVPKFSLVDAILPELERLHAADSAGGSRGSEEQSDAMHGSSRSNRPSRYLYRKISGVVAAGVIVGLLLFGNPSQWSLTGGSSNKDASALDTQSAPAASEQRAMKFNAMMDSNAETPESSQAPVPSSKLSDQISEQTTDNSADKSMKFTGPISRSSADSQNEAVVPKVDNKQQVTATSGGQESGKSSAENPEAISPSEPPMSLNAIPAAVSLSTDGKWRAIAVEGAGTYQVYNTADESELFHSEVREGKISFLNWNEENTILYFTLTDADGHQTQWQFDTVNVKETTR</sequence>
<feature type="compositionally biased region" description="Polar residues" evidence="3">
    <location>
        <begin position="225"/>
        <end position="243"/>
    </location>
</feature>